<dbReference type="Proteomes" id="UP000700815">
    <property type="component" value="Unassembled WGS sequence"/>
</dbReference>
<evidence type="ECO:0000313" key="3">
    <source>
        <dbReference type="Proteomes" id="UP000700815"/>
    </source>
</evidence>
<proteinExistence type="predicted"/>
<gene>
    <name evidence="2" type="ORF">KIH79_08925</name>
</gene>
<comment type="caution">
    <text evidence="2">The sequence shown here is derived from an EMBL/GenBank/DDBJ whole genome shotgun (WGS) entry which is preliminary data.</text>
</comment>
<feature type="transmembrane region" description="Helical" evidence="1">
    <location>
        <begin position="110"/>
        <end position="129"/>
    </location>
</feature>
<dbReference type="EMBL" id="JAHBBH010000025">
    <property type="protein sequence ID" value="MBW3093041.1"/>
    <property type="molecule type" value="Genomic_DNA"/>
</dbReference>
<keyword evidence="1" id="KW-1133">Transmembrane helix</keyword>
<protein>
    <submittedName>
        <fullName evidence="2">Uncharacterized protein</fullName>
    </submittedName>
</protein>
<evidence type="ECO:0000256" key="1">
    <source>
        <dbReference type="SAM" id="Phobius"/>
    </source>
</evidence>
<dbReference type="RefSeq" id="WP_219059063.1">
    <property type="nucleotide sequence ID" value="NZ_JAHBBH010000025.1"/>
</dbReference>
<feature type="transmembrane region" description="Helical" evidence="1">
    <location>
        <begin position="7"/>
        <end position="26"/>
    </location>
</feature>
<feature type="transmembrane region" description="Helical" evidence="1">
    <location>
        <begin position="79"/>
        <end position="104"/>
    </location>
</feature>
<accession>A0ABS6WG52</accession>
<organism evidence="2 3">
    <name type="scientific">Bifidobacterium miconis</name>
    <dbReference type="NCBI Taxonomy" id="2834435"/>
    <lineage>
        <taxon>Bacteria</taxon>
        <taxon>Bacillati</taxon>
        <taxon>Actinomycetota</taxon>
        <taxon>Actinomycetes</taxon>
        <taxon>Bifidobacteriales</taxon>
        <taxon>Bifidobacteriaceae</taxon>
        <taxon>Bifidobacterium</taxon>
    </lineage>
</organism>
<name>A0ABS6WG52_9BIFI</name>
<feature type="transmembrane region" description="Helical" evidence="1">
    <location>
        <begin position="46"/>
        <end position="67"/>
    </location>
</feature>
<evidence type="ECO:0000313" key="2">
    <source>
        <dbReference type="EMBL" id="MBW3093041.1"/>
    </source>
</evidence>
<reference evidence="2 3" key="1">
    <citation type="submission" date="2021-05" db="EMBL/GenBank/DDBJ databases">
        <title>Phylogenetic classification of ten novel species belonging to the genus Bifidobacterium comprising B. colchicus sp. nov., B. abeli sp. nov., B. bicoloris sp. nov., B. guerezis sp. nov., B. rosaliae sp. nov., B. santillanensis sp. nov., B. argentati sp. nov., B. amazzoni sp. nov., B. pluviali sp. nov., and B. pinnaculum sp. nov.</title>
        <authorList>
            <person name="Lugli G.A."/>
            <person name="Ruiz Garcia L."/>
            <person name="Margolles A."/>
            <person name="Ventura M."/>
        </authorList>
    </citation>
    <scope>NUCLEOTIDE SEQUENCE [LARGE SCALE GENOMIC DNA]</scope>
    <source>
        <strain evidence="2 3">82T10</strain>
    </source>
</reference>
<keyword evidence="1" id="KW-0472">Membrane</keyword>
<keyword evidence="1" id="KW-0812">Transmembrane</keyword>
<sequence>MRKKLTIIAVVIVDAILLYWEFIVLPRGIRTIVGMFPETGRLAAPGLFWEITAISCLQIVSVVILRNTLCSRISAAWEIVRLIFLSMFMFISIAANITVGLMGFPTAGAIVPLSVLTVISAVGLWRCIIRWHNNITIATK</sequence>
<keyword evidence="3" id="KW-1185">Reference proteome</keyword>